<dbReference type="STRING" id="218851.A0A2G5CFK2"/>
<evidence type="ECO:0000313" key="3">
    <source>
        <dbReference type="EMBL" id="PIA30039.1"/>
    </source>
</evidence>
<keyword evidence="1" id="KW-0472">Membrane</keyword>
<dbReference type="Gene3D" id="2.60.40.1820">
    <property type="match status" value="1"/>
</dbReference>
<dbReference type="InParanoid" id="A0A2G5CFK2"/>
<feature type="transmembrane region" description="Helical" evidence="1">
    <location>
        <begin position="7"/>
        <end position="29"/>
    </location>
</feature>
<keyword evidence="1" id="KW-1133">Transmembrane helix</keyword>
<organism evidence="3 4">
    <name type="scientific">Aquilegia coerulea</name>
    <name type="common">Rocky mountain columbine</name>
    <dbReference type="NCBI Taxonomy" id="218851"/>
    <lineage>
        <taxon>Eukaryota</taxon>
        <taxon>Viridiplantae</taxon>
        <taxon>Streptophyta</taxon>
        <taxon>Embryophyta</taxon>
        <taxon>Tracheophyta</taxon>
        <taxon>Spermatophyta</taxon>
        <taxon>Magnoliopsida</taxon>
        <taxon>Ranunculales</taxon>
        <taxon>Ranunculaceae</taxon>
        <taxon>Thalictroideae</taxon>
        <taxon>Aquilegia</taxon>
    </lineage>
</organism>
<dbReference type="AlphaFoldDB" id="A0A2G5CFK2"/>
<protein>
    <recommendedName>
        <fullName evidence="2">Late embryogenesis abundant protein LEA-2 subgroup domain-containing protein</fullName>
    </recommendedName>
</protein>
<dbReference type="OrthoDB" id="764273at2759"/>
<dbReference type="SUPFAM" id="SSF117070">
    <property type="entry name" value="LEA14-like"/>
    <property type="match status" value="1"/>
</dbReference>
<sequence>MVNCAGCCIAGILIIAVVITTLMITTFHVRPPEIKIIRIVIPQVLLNNKTTPTINIVAEFSVKNPNVASFKYGNSTSLLYYHGNKFGEGHTPSGQAKARRTHNMTMSIEVITSRILTDPNFLHEISSRILTMSSYTKLSGRVKIAKIIKKDVDVTLNCTITANITSQIIIDQKCKKKISL</sequence>
<accession>A0A2G5CFK2</accession>
<name>A0A2G5CFK2_AQUCA</name>
<gene>
    <name evidence="3" type="ORF">AQUCO_05700028v1</name>
</gene>
<dbReference type="FunCoup" id="A0A2G5CFK2">
    <property type="interactions" value="304"/>
</dbReference>
<evidence type="ECO:0000256" key="1">
    <source>
        <dbReference type="SAM" id="Phobius"/>
    </source>
</evidence>
<dbReference type="InterPro" id="IPR004864">
    <property type="entry name" value="LEA_2"/>
</dbReference>
<dbReference type="Pfam" id="PF03168">
    <property type="entry name" value="LEA_2"/>
    <property type="match status" value="1"/>
</dbReference>
<reference evidence="3 4" key="1">
    <citation type="submission" date="2017-09" db="EMBL/GenBank/DDBJ databases">
        <title>WGS assembly of Aquilegia coerulea Goldsmith.</title>
        <authorList>
            <person name="Hodges S."/>
            <person name="Kramer E."/>
            <person name="Nordborg M."/>
            <person name="Tomkins J."/>
            <person name="Borevitz J."/>
            <person name="Derieg N."/>
            <person name="Yan J."/>
            <person name="Mihaltcheva S."/>
            <person name="Hayes R.D."/>
            <person name="Rokhsar D."/>
        </authorList>
    </citation>
    <scope>NUCLEOTIDE SEQUENCE [LARGE SCALE GENOMIC DNA]</scope>
    <source>
        <strain evidence="4">cv. Goldsmith</strain>
    </source>
</reference>
<dbReference type="Proteomes" id="UP000230069">
    <property type="component" value="Unassembled WGS sequence"/>
</dbReference>
<evidence type="ECO:0000313" key="4">
    <source>
        <dbReference type="Proteomes" id="UP000230069"/>
    </source>
</evidence>
<dbReference type="InterPro" id="IPR055301">
    <property type="entry name" value="Lea14-like_2"/>
</dbReference>
<evidence type="ECO:0000259" key="2">
    <source>
        <dbReference type="Pfam" id="PF03168"/>
    </source>
</evidence>
<dbReference type="PANTHER" id="PTHR31852">
    <property type="entry name" value="LATE EMBRYOGENESIS ABUNDANT (LEA) HYDROXYPROLINE-RICH GLYCOPROTEIN FAMILY"/>
    <property type="match status" value="1"/>
</dbReference>
<proteinExistence type="predicted"/>
<keyword evidence="4" id="KW-1185">Reference proteome</keyword>
<feature type="domain" description="Late embryogenesis abundant protein LEA-2 subgroup" evidence="2">
    <location>
        <begin position="60"/>
        <end position="159"/>
    </location>
</feature>
<keyword evidence="1" id="KW-0812">Transmembrane</keyword>
<dbReference type="EMBL" id="KZ305074">
    <property type="protein sequence ID" value="PIA30039.1"/>
    <property type="molecule type" value="Genomic_DNA"/>
</dbReference>